<dbReference type="OrthoDB" id="2994321at2759"/>
<feature type="transmembrane region" description="Helical" evidence="2">
    <location>
        <begin position="257"/>
        <end position="281"/>
    </location>
</feature>
<feature type="region of interest" description="Disordered" evidence="1">
    <location>
        <begin position="336"/>
        <end position="369"/>
    </location>
</feature>
<dbReference type="Proteomes" id="UP000017559">
    <property type="component" value="Unassembled WGS sequence"/>
</dbReference>
<feature type="compositionally biased region" description="Acidic residues" evidence="1">
    <location>
        <begin position="347"/>
        <end position="359"/>
    </location>
</feature>
<protein>
    <submittedName>
        <fullName evidence="3">Uncharacterized protein</fullName>
    </submittedName>
</protein>
<organism evidence="3 4">
    <name type="scientific">Moniliophthora roreri (strain MCA 2997)</name>
    <name type="common">Cocoa frosty pod rot fungus</name>
    <name type="synonym">Crinipellis roreri</name>
    <dbReference type="NCBI Taxonomy" id="1381753"/>
    <lineage>
        <taxon>Eukaryota</taxon>
        <taxon>Fungi</taxon>
        <taxon>Dikarya</taxon>
        <taxon>Basidiomycota</taxon>
        <taxon>Agaricomycotina</taxon>
        <taxon>Agaricomycetes</taxon>
        <taxon>Agaricomycetidae</taxon>
        <taxon>Agaricales</taxon>
        <taxon>Marasmiineae</taxon>
        <taxon>Marasmiaceae</taxon>
        <taxon>Moniliophthora</taxon>
    </lineage>
</organism>
<keyword evidence="4" id="KW-1185">Reference proteome</keyword>
<evidence type="ECO:0000256" key="1">
    <source>
        <dbReference type="SAM" id="MobiDB-lite"/>
    </source>
</evidence>
<name>V2XJQ4_MONRO</name>
<feature type="transmembrane region" description="Helical" evidence="2">
    <location>
        <begin position="287"/>
        <end position="311"/>
    </location>
</feature>
<keyword evidence="2" id="KW-0472">Membrane</keyword>
<keyword evidence="2" id="KW-0812">Transmembrane</keyword>
<keyword evidence="2" id="KW-1133">Transmembrane helix</keyword>
<sequence length="369" mass="40811">MIFRRLLLRFFKFVFYIALVWFSFAILYLSLPSPVPNDDSITASLQSGQIITRVFRVDTFFLYTDSSPSVQQARSTGKMNFIMQFEHSRDPQSRISNLAFGGGSNPLLENFHDVIYDPVGPRIPYHNFTLRNSDQEKGVWLSPPIELSIPAADMDGIVPPWIATADAAKLYWLVNQDSADMTFRIRRVDSENIVEVWADGFLWSDYPEGGRIPANTTTNGLKPLVSIRLHGADAPPSFEFPPLPASSSPGIMYPVRLALLLFLLPIGAIALLISFPLSGIFHALIEIVVFLLNVAALGVVCAAAYGVYWWIKNERPSLTVSDVREGVDTVLASARARGASAQSPDEVIFDPEAQNEADTPDNTGKEAKS</sequence>
<evidence type="ECO:0000256" key="2">
    <source>
        <dbReference type="SAM" id="Phobius"/>
    </source>
</evidence>
<dbReference type="EMBL" id="AWSO01000259">
    <property type="protein sequence ID" value="ESK92710.1"/>
    <property type="molecule type" value="Genomic_DNA"/>
</dbReference>
<gene>
    <name evidence="3" type="ORF">Moror_15963</name>
</gene>
<dbReference type="AlphaFoldDB" id="V2XJQ4"/>
<feature type="transmembrane region" description="Helical" evidence="2">
    <location>
        <begin position="13"/>
        <end position="31"/>
    </location>
</feature>
<proteinExistence type="predicted"/>
<accession>V2XJQ4</accession>
<evidence type="ECO:0000313" key="4">
    <source>
        <dbReference type="Proteomes" id="UP000017559"/>
    </source>
</evidence>
<comment type="caution">
    <text evidence="3">The sequence shown here is derived from an EMBL/GenBank/DDBJ whole genome shotgun (WGS) entry which is preliminary data.</text>
</comment>
<evidence type="ECO:0000313" key="3">
    <source>
        <dbReference type="EMBL" id="ESK92710.1"/>
    </source>
</evidence>
<dbReference type="HOGENOM" id="CLU_750253_0_0_1"/>
<reference evidence="3 4" key="1">
    <citation type="journal article" date="2014" name="BMC Genomics">
        <title>Genome and secretome analysis of the hemibiotrophic fungal pathogen, Moniliophthora roreri, which causes frosty pod rot disease of cacao: mechanisms of the biotrophic and necrotrophic phases.</title>
        <authorList>
            <person name="Meinhardt L.W."/>
            <person name="Costa G.G.L."/>
            <person name="Thomazella D.P.T."/>
            <person name="Teixeira P.J.P.L."/>
            <person name="Carazzolle M.F."/>
            <person name="Schuster S.C."/>
            <person name="Carlson J.E."/>
            <person name="Guiltinan M.J."/>
            <person name="Mieczkowski P."/>
            <person name="Farmer A."/>
            <person name="Ramaraj T."/>
            <person name="Crozier J."/>
            <person name="Davis R.E."/>
            <person name="Shao J."/>
            <person name="Melnick R.L."/>
            <person name="Pereira G.A.G."/>
            <person name="Bailey B.A."/>
        </authorList>
    </citation>
    <scope>NUCLEOTIDE SEQUENCE [LARGE SCALE GENOMIC DNA]</scope>
    <source>
        <strain evidence="3 4">MCA 2997</strain>
    </source>
</reference>
<dbReference type="KEGG" id="mrr:Moror_15963"/>